<evidence type="ECO:0000313" key="1">
    <source>
        <dbReference type="EMBL" id="KFQ26981.1"/>
    </source>
</evidence>
<organism evidence="1 2">
    <name type="scientific">Mesitornis unicolor</name>
    <name type="common">brown roatelo</name>
    <dbReference type="NCBI Taxonomy" id="54374"/>
    <lineage>
        <taxon>Eukaryota</taxon>
        <taxon>Metazoa</taxon>
        <taxon>Chordata</taxon>
        <taxon>Craniata</taxon>
        <taxon>Vertebrata</taxon>
        <taxon>Euteleostomi</taxon>
        <taxon>Archelosauria</taxon>
        <taxon>Archosauria</taxon>
        <taxon>Dinosauria</taxon>
        <taxon>Saurischia</taxon>
        <taxon>Theropoda</taxon>
        <taxon>Coelurosauria</taxon>
        <taxon>Aves</taxon>
        <taxon>Neognathae</taxon>
        <taxon>Neoaves</taxon>
        <taxon>Columbimorphae</taxon>
        <taxon>Mesitornithiformes</taxon>
        <taxon>Mesitornithidae</taxon>
        <taxon>Mesitornis</taxon>
    </lineage>
</organism>
<sequence length="70" mass="8524">ADARCERRRKTARGVVRWNRHTGTCTCVFCWRGFCQRRTSVLRSCWFKLTFNFLKRDFIYTRGTQLLTVW</sequence>
<keyword evidence="2" id="KW-1185">Reference proteome</keyword>
<dbReference type="EMBL" id="KK798361">
    <property type="protein sequence ID" value="KFQ26981.1"/>
    <property type="molecule type" value="Genomic_DNA"/>
</dbReference>
<dbReference type="AlphaFoldDB" id="A0A091QK39"/>
<feature type="non-terminal residue" evidence="1">
    <location>
        <position position="70"/>
    </location>
</feature>
<reference evidence="1 2" key="1">
    <citation type="submission" date="2014-04" db="EMBL/GenBank/DDBJ databases">
        <title>Genome evolution of avian class.</title>
        <authorList>
            <person name="Zhang G."/>
            <person name="Li C."/>
        </authorList>
    </citation>
    <scope>NUCLEOTIDE SEQUENCE [LARGE SCALE GENOMIC DNA]</scope>
    <source>
        <strain evidence="1">BGI_N332</strain>
    </source>
</reference>
<protein>
    <submittedName>
        <fullName evidence="1">Uncharacterized protein</fullName>
    </submittedName>
</protein>
<name>A0A091QK39_9AVES</name>
<dbReference type="Proteomes" id="UP000053369">
    <property type="component" value="Unassembled WGS sequence"/>
</dbReference>
<evidence type="ECO:0000313" key="2">
    <source>
        <dbReference type="Proteomes" id="UP000053369"/>
    </source>
</evidence>
<accession>A0A091QK39</accession>
<gene>
    <name evidence="1" type="ORF">N332_04125</name>
</gene>
<feature type="non-terminal residue" evidence="1">
    <location>
        <position position="1"/>
    </location>
</feature>
<proteinExistence type="predicted"/>